<dbReference type="Proteomes" id="UP000695023">
    <property type="component" value="Unplaced"/>
</dbReference>
<evidence type="ECO:0000256" key="2">
    <source>
        <dbReference type="SAM" id="Phobius"/>
    </source>
</evidence>
<dbReference type="InterPro" id="IPR013106">
    <property type="entry name" value="Ig_V-set"/>
</dbReference>
<dbReference type="InterPro" id="IPR003599">
    <property type="entry name" value="Ig_sub"/>
</dbReference>
<protein>
    <submittedName>
        <fullName evidence="5">B-cell receptor CD22-like</fullName>
    </submittedName>
</protein>
<dbReference type="SUPFAM" id="SSF48726">
    <property type="entry name" value="Immunoglobulin"/>
    <property type="match status" value="5"/>
</dbReference>
<name>A0A9Y6M289_9CICH</name>
<dbReference type="InterPro" id="IPR036179">
    <property type="entry name" value="Ig-like_dom_sf"/>
</dbReference>
<dbReference type="Gene3D" id="2.60.40.10">
    <property type="entry name" value="Immunoglobulins"/>
    <property type="match status" value="5"/>
</dbReference>
<dbReference type="GeneID" id="102209039"/>
<evidence type="ECO:0000259" key="3">
    <source>
        <dbReference type="PROSITE" id="PS50835"/>
    </source>
</evidence>
<dbReference type="PANTHER" id="PTHR46013">
    <property type="entry name" value="VASCULAR CELL ADHESION MOLECULE 1"/>
    <property type="match status" value="1"/>
</dbReference>
<proteinExistence type="predicted"/>
<accession>A0A9Y6M289</accession>
<evidence type="ECO:0000256" key="1">
    <source>
        <dbReference type="SAM" id="MobiDB-lite"/>
    </source>
</evidence>
<keyword evidence="2" id="KW-0472">Membrane</keyword>
<feature type="domain" description="Ig-like" evidence="3">
    <location>
        <begin position="654"/>
        <end position="736"/>
    </location>
</feature>
<feature type="domain" description="Ig-like" evidence="3">
    <location>
        <begin position="540"/>
        <end position="598"/>
    </location>
</feature>
<dbReference type="AlphaFoldDB" id="A0A9Y6M289"/>
<gene>
    <name evidence="5" type="primary">LOC102209039</name>
</gene>
<keyword evidence="2" id="KW-1133">Transmembrane helix</keyword>
<dbReference type="RefSeq" id="XP_013770491.1">
    <property type="nucleotide sequence ID" value="XM_013915037.1"/>
</dbReference>
<evidence type="ECO:0000313" key="5">
    <source>
        <dbReference type="RefSeq" id="XP_013770491.1"/>
    </source>
</evidence>
<dbReference type="Pfam" id="PF13895">
    <property type="entry name" value="Ig_2"/>
    <property type="match status" value="3"/>
</dbReference>
<dbReference type="SMART" id="SM00408">
    <property type="entry name" value="IGc2"/>
    <property type="match status" value="3"/>
</dbReference>
<evidence type="ECO:0000313" key="4">
    <source>
        <dbReference type="Proteomes" id="UP000695023"/>
    </source>
</evidence>
<dbReference type="SMART" id="SM00409">
    <property type="entry name" value="IG"/>
    <property type="match status" value="5"/>
</dbReference>
<feature type="domain" description="Ig-like" evidence="3">
    <location>
        <begin position="14"/>
        <end position="93"/>
    </location>
</feature>
<dbReference type="Pfam" id="PF07686">
    <property type="entry name" value="V-set"/>
    <property type="match status" value="1"/>
</dbReference>
<reference evidence="5" key="1">
    <citation type="submission" date="2025-08" db="UniProtKB">
        <authorList>
            <consortium name="RefSeq"/>
        </authorList>
    </citation>
    <scope>IDENTIFICATION</scope>
</reference>
<dbReference type="PROSITE" id="PS50835">
    <property type="entry name" value="IG_LIKE"/>
    <property type="match status" value="5"/>
</dbReference>
<keyword evidence="2" id="KW-0812">Transmembrane</keyword>
<dbReference type="PANTHER" id="PTHR46013:SF4">
    <property type="entry name" value="B-CELL RECEPTOR CD22-RELATED"/>
    <property type="match status" value="1"/>
</dbReference>
<dbReference type="InterPro" id="IPR007110">
    <property type="entry name" value="Ig-like_dom"/>
</dbReference>
<organism evidence="4 5">
    <name type="scientific">Pundamilia nyererei</name>
    <dbReference type="NCBI Taxonomy" id="303518"/>
    <lineage>
        <taxon>Eukaryota</taxon>
        <taxon>Metazoa</taxon>
        <taxon>Chordata</taxon>
        <taxon>Craniata</taxon>
        <taxon>Vertebrata</taxon>
        <taxon>Euteleostomi</taxon>
        <taxon>Actinopterygii</taxon>
        <taxon>Neopterygii</taxon>
        <taxon>Teleostei</taxon>
        <taxon>Neoteleostei</taxon>
        <taxon>Acanthomorphata</taxon>
        <taxon>Ovalentaria</taxon>
        <taxon>Cichlomorphae</taxon>
        <taxon>Cichliformes</taxon>
        <taxon>Cichlidae</taxon>
        <taxon>African cichlids</taxon>
        <taxon>Pseudocrenilabrinae</taxon>
        <taxon>Haplochromini</taxon>
        <taxon>Pundamilia</taxon>
    </lineage>
</organism>
<feature type="region of interest" description="Disordered" evidence="1">
    <location>
        <begin position="116"/>
        <end position="142"/>
    </location>
</feature>
<feature type="domain" description="Ig-like" evidence="3">
    <location>
        <begin position="418"/>
        <end position="538"/>
    </location>
</feature>
<dbReference type="InterPro" id="IPR013783">
    <property type="entry name" value="Ig-like_fold"/>
</dbReference>
<dbReference type="InterPro" id="IPR003598">
    <property type="entry name" value="Ig_sub2"/>
</dbReference>
<keyword evidence="4" id="KW-1185">Reference proteome</keyword>
<feature type="domain" description="Ig-like" evidence="3">
    <location>
        <begin position="744"/>
        <end position="822"/>
    </location>
</feature>
<sequence>MRRDLLLTVYKDIPEVPTVSVSPSAEIVEGSSVTLTCSSDANPAAKYTWYKEQQPISQKKQIIFRSIRSSDSGAYYCTAEHEVGRMSSEVIFIRVKYAPKLPSVSVSPSAEIMEGNSVTPSGEIGDDSPVTLTRSTTKRRKEKDEEVTDVDYTVVRLNSTQSCLINVLKPQRSHVCCPMSYFRSLCGLYLMCSSDHVTFSNSETNRMTMSVTTAVSGIVLIVLSISVAHSWREWEVTFTSTEICAIKGSTVVMHCTYTYPPRINSINTTVQNIFWFIYVPNVEPVDLRIDSKYAGRVWYHCGMNDCTLRITDLRESDSAVYRLKLITNQPGGTYTGSPGVSLSVTGVKVQTIHTSQCLTYWCNKLEMQCHSSCLPHHSSYIWYKNGHMTSTESLYSGYLYSGDSISCAIKPHETFPSPSVCGYYQYCNRVNYTERRICAFKGSSVNISCTYYHTDPVVSKFWFRPDRSYWLGTHFLLWDPSKDSQHADRFQLLEREKGRSTLRISDLRKTDSAEYRFKFTTQSFQWGNISPGTTLTVTDPDIQVQVVWSSTGPQLICQSSCFPSGHSSFVWYKNEEEILGESSSLYTKYADGPDSYSCAYEGHRSNPVCEFTSQCHLQFTILFECFKGVYHNTLPHVLQHTIYLKFVIYLADGPNTSVVLMTPSGMIVEGDSVNLTCSSDANPAAKHTWYKGNQTLLASPVSIYHFTAISSEDSGNYSCKSENQYGQITSNSRFIDVKYAPKFPSVSVSPSAEIVEGSSVTLTCSSDANPAANYTWYKEGEDSSKALGQNFTITEFRTEHSGSYYCNAQNSRGQHRSTLHLITVASTRKAAVTGTITAVFLAITLVMVFLCIRKCKWFTQQSKDGEKPSSEEQIIT</sequence>
<feature type="transmembrane region" description="Helical" evidence="2">
    <location>
        <begin position="830"/>
        <end position="852"/>
    </location>
</feature>